<keyword evidence="2" id="KW-0624">Polysaccharide degradation</keyword>
<feature type="site" description="Important for catalytic activity, responsible for pKa modulation of the active site Glu and correct orientation of both the proton donor and substrate" evidence="7">
    <location>
        <position position="171"/>
    </location>
</feature>
<evidence type="ECO:0000256" key="2">
    <source>
        <dbReference type="ARBA" id="ARBA00022651"/>
    </source>
</evidence>
<dbReference type="OrthoDB" id="9803461at2"/>
<evidence type="ECO:0000256" key="6">
    <source>
        <dbReference type="PIRSR" id="PIRSR606710-1"/>
    </source>
</evidence>
<comment type="similarity">
    <text evidence="1 8">Belongs to the glycosyl hydrolase 43 family.</text>
</comment>
<dbReference type="GO" id="GO:0045493">
    <property type="term" value="P:xylan catabolic process"/>
    <property type="evidence" value="ECO:0007669"/>
    <property type="project" value="UniProtKB-KW"/>
</dbReference>
<feature type="signal peptide" evidence="9">
    <location>
        <begin position="1"/>
        <end position="25"/>
    </location>
</feature>
<evidence type="ECO:0000256" key="4">
    <source>
        <dbReference type="ARBA" id="ARBA00023277"/>
    </source>
</evidence>
<evidence type="ECO:0000313" key="11">
    <source>
        <dbReference type="Proteomes" id="UP000434850"/>
    </source>
</evidence>
<organism evidence="10 11">
    <name type="scientific">Mucilaginibacter aquatilis</name>
    <dbReference type="NCBI Taxonomy" id="1517760"/>
    <lineage>
        <taxon>Bacteria</taxon>
        <taxon>Pseudomonadati</taxon>
        <taxon>Bacteroidota</taxon>
        <taxon>Sphingobacteriia</taxon>
        <taxon>Sphingobacteriales</taxon>
        <taxon>Sphingobacteriaceae</taxon>
        <taxon>Mucilaginibacter</taxon>
    </lineage>
</organism>
<dbReference type="InterPro" id="IPR006710">
    <property type="entry name" value="Glyco_hydro_43"/>
</dbReference>
<dbReference type="PANTHER" id="PTHR43772:SF2">
    <property type="entry name" value="PUTATIVE (AFU_ORTHOLOGUE AFUA_2G04480)-RELATED"/>
    <property type="match status" value="1"/>
</dbReference>
<feature type="active site" description="Proton donor" evidence="6">
    <location>
        <position position="219"/>
    </location>
</feature>
<sequence>MNYCSNIAFTWVVNLCLCCTLNLQAQVIKDNVFKFKSEGNPVIEHKFTADPAAFVEGDTLWLFTGHDYEGNQKGYKMKDWCVFSTTDLKNWTEYPTPLKVSDFTWDKTGKAYAGQAIKRNGKYYWYISTDGSGIGVAVADKPQGPYKDAIGKPLLTNADCFASTHNWTCIDPAVFVDNNGQAWLFWGNGVCYYAKLKSNMVEIDGKVNKIDFAGFKFEEAPWVHKYKDNYYLSYASGLPEKTAYAIAKNVNGPYVYKEILNEVAGNSGTNHQAIVEFKGKWYFIYHNGTLERNGNSFSRSVCIDQLHYNKDGSIKRVEMTTEGIK</sequence>
<feature type="chain" id="PRO_5026239005" evidence="9">
    <location>
        <begin position="26"/>
        <end position="325"/>
    </location>
</feature>
<keyword evidence="2" id="KW-0858">Xylan degradation</keyword>
<dbReference type="CDD" id="cd18618">
    <property type="entry name" value="GH43_Xsa43E-like"/>
    <property type="match status" value="1"/>
</dbReference>
<keyword evidence="3 8" id="KW-0378">Hydrolase</keyword>
<dbReference type="InterPro" id="IPR023296">
    <property type="entry name" value="Glyco_hydro_beta-prop_sf"/>
</dbReference>
<gene>
    <name evidence="10" type="ORF">GO816_05295</name>
</gene>
<keyword evidence="5 8" id="KW-0326">Glycosidase</keyword>
<evidence type="ECO:0000256" key="5">
    <source>
        <dbReference type="ARBA" id="ARBA00023295"/>
    </source>
</evidence>
<dbReference type="GO" id="GO:0004553">
    <property type="term" value="F:hydrolase activity, hydrolyzing O-glycosyl compounds"/>
    <property type="evidence" value="ECO:0007669"/>
    <property type="project" value="InterPro"/>
</dbReference>
<accession>A0A6I4IAJ5</accession>
<keyword evidence="9" id="KW-0732">Signal</keyword>
<dbReference type="Proteomes" id="UP000434850">
    <property type="component" value="Unassembled WGS sequence"/>
</dbReference>
<reference evidence="10 11" key="1">
    <citation type="submission" date="2019-12" db="EMBL/GenBank/DDBJ databases">
        <title>Mucilaginibacter sp. HME9299 genome sequencing and assembly.</title>
        <authorList>
            <person name="Kang H."/>
            <person name="Kim H."/>
            <person name="Joh K."/>
        </authorList>
    </citation>
    <scope>NUCLEOTIDE SEQUENCE [LARGE SCALE GENOMIC DNA]</scope>
    <source>
        <strain evidence="10 11">HME9299</strain>
    </source>
</reference>
<dbReference type="Gene3D" id="2.115.10.20">
    <property type="entry name" value="Glycosyl hydrolase domain, family 43"/>
    <property type="match status" value="1"/>
</dbReference>
<evidence type="ECO:0000256" key="7">
    <source>
        <dbReference type="PIRSR" id="PIRSR606710-2"/>
    </source>
</evidence>
<dbReference type="EMBL" id="WQLA01000002">
    <property type="protein sequence ID" value="MVN90536.1"/>
    <property type="molecule type" value="Genomic_DNA"/>
</dbReference>
<name>A0A6I4IAJ5_9SPHI</name>
<keyword evidence="4" id="KW-0119">Carbohydrate metabolism</keyword>
<keyword evidence="11" id="KW-1185">Reference proteome</keyword>
<dbReference type="Pfam" id="PF04616">
    <property type="entry name" value="Glyco_hydro_43"/>
    <property type="match status" value="1"/>
</dbReference>
<dbReference type="PANTHER" id="PTHR43772">
    <property type="entry name" value="ENDO-1,4-BETA-XYLANASE"/>
    <property type="match status" value="1"/>
</dbReference>
<comment type="caution">
    <text evidence="10">The sequence shown here is derived from an EMBL/GenBank/DDBJ whole genome shotgun (WGS) entry which is preliminary data.</text>
</comment>
<evidence type="ECO:0000256" key="8">
    <source>
        <dbReference type="RuleBase" id="RU361187"/>
    </source>
</evidence>
<protein>
    <submittedName>
        <fullName evidence="10">Family 43 glycosylhydrolase</fullName>
    </submittedName>
</protein>
<evidence type="ECO:0000256" key="1">
    <source>
        <dbReference type="ARBA" id="ARBA00009865"/>
    </source>
</evidence>
<evidence type="ECO:0000313" key="10">
    <source>
        <dbReference type="EMBL" id="MVN90536.1"/>
    </source>
</evidence>
<evidence type="ECO:0000256" key="9">
    <source>
        <dbReference type="SAM" id="SignalP"/>
    </source>
</evidence>
<evidence type="ECO:0000256" key="3">
    <source>
        <dbReference type="ARBA" id="ARBA00022801"/>
    </source>
</evidence>
<dbReference type="SUPFAM" id="SSF75005">
    <property type="entry name" value="Arabinanase/levansucrase/invertase"/>
    <property type="match status" value="1"/>
</dbReference>
<dbReference type="InterPro" id="IPR052176">
    <property type="entry name" value="Glycosyl_Hydrlase_43_Enz"/>
</dbReference>
<feature type="active site" description="Proton acceptor" evidence="6">
    <location>
        <position position="50"/>
    </location>
</feature>
<dbReference type="AlphaFoldDB" id="A0A6I4IAJ5"/>
<proteinExistence type="inferred from homology"/>